<evidence type="ECO:0000256" key="1">
    <source>
        <dbReference type="ARBA" id="ARBA00022692"/>
    </source>
</evidence>
<feature type="transmembrane region" description="Helical" evidence="5">
    <location>
        <begin position="317"/>
        <end position="340"/>
    </location>
</feature>
<feature type="transmembrane region" description="Helical" evidence="5">
    <location>
        <begin position="121"/>
        <end position="142"/>
    </location>
</feature>
<comment type="caution">
    <text evidence="7">The sequence shown here is derived from an EMBL/GenBank/DDBJ whole genome shotgun (WGS) entry which is preliminary data.</text>
</comment>
<feature type="transmembrane region" description="Helical" evidence="5">
    <location>
        <begin position="226"/>
        <end position="253"/>
    </location>
</feature>
<dbReference type="SUPFAM" id="SSF103473">
    <property type="entry name" value="MFS general substrate transporter"/>
    <property type="match status" value="1"/>
</dbReference>
<dbReference type="InterPro" id="IPR020846">
    <property type="entry name" value="MFS_dom"/>
</dbReference>
<feature type="transmembrane region" description="Helical" evidence="5">
    <location>
        <begin position="186"/>
        <end position="205"/>
    </location>
</feature>
<keyword evidence="3 5" id="KW-0472">Membrane</keyword>
<feature type="region of interest" description="Disordered" evidence="4">
    <location>
        <begin position="1"/>
        <end position="20"/>
    </location>
</feature>
<dbReference type="OrthoDB" id="5317164at2"/>
<reference evidence="7 8" key="1">
    <citation type="submission" date="2018-04" db="EMBL/GenBank/DDBJ databases">
        <title>Genomic Encyclopedia of Type Strains, Phase IV (KMG-IV): sequencing the most valuable type-strain genomes for metagenomic binning, comparative biology and taxonomic classification.</title>
        <authorList>
            <person name="Goeker M."/>
        </authorList>
    </citation>
    <scope>NUCLEOTIDE SEQUENCE [LARGE SCALE GENOMIC DNA]</scope>
    <source>
        <strain evidence="7 8">DSM 10065</strain>
    </source>
</reference>
<sequence>MQHTRPESEAASPRDCGQSLKTESDRSRLALIAALVLVSVNLRPMLTGLGPVLDSIRDSLSLSGAVIGMLITLPVLCFGAFAPFVPRLLRFTSPERLVLIALGVLILGIGLRSLFGTTGLFLGTFVGGASISVIMVILPSIIKQQFPVQAGMMMGLYSTALCVGAAIAAGAAVPLESVLGGWRWSLAFWLFPVAAAMVVWVGHIPPAHRRAAGKHAQLPRLRGNKLAWQVTLLMGFQSSITYCVFGWLAVILIDRGLPPLTAGFVLSLTLAVQLISSPAAPWLATRGKDQRFTLLCLLGFTFTGLMMTFYAPISWVWVAGATMGLGLGGVFSIALALLVLRSPNAQVAAALSGMAQGVGYIIAATAPLLMGLLHEYTGSWDAVAVLFVVLVLISAYFALGAGRARYIEVEEK</sequence>
<dbReference type="Proteomes" id="UP000246145">
    <property type="component" value="Unassembled WGS sequence"/>
</dbReference>
<feature type="transmembrane region" description="Helical" evidence="5">
    <location>
        <begin position="97"/>
        <end position="115"/>
    </location>
</feature>
<proteinExistence type="predicted"/>
<gene>
    <name evidence="7" type="ORF">C7440_3409</name>
</gene>
<feature type="transmembrane region" description="Helical" evidence="5">
    <location>
        <begin position="66"/>
        <end position="85"/>
    </location>
</feature>
<evidence type="ECO:0000313" key="8">
    <source>
        <dbReference type="Proteomes" id="UP000246145"/>
    </source>
</evidence>
<feature type="transmembrane region" description="Helical" evidence="5">
    <location>
        <begin position="292"/>
        <end position="311"/>
    </location>
</feature>
<evidence type="ECO:0000259" key="6">
    <source>
        <dbReference type="PROSITE" id="PS50850"/>
    </source>
</evidence>
<accession>A0A2U1CIT9</accession>
<dbReference type="InterPro" id="IPR036259">
    <property type="entry name" value="MFS_trans_sf"/>
</dbReference>
<feature type="transmembrane region" description="Helical" evidence="5">
    <location>
        <begin position="382"/>
        <end position="402"/>
    </location>
</feature>
<evidence type="ECO:0000256" key="5">
    <source>
        <dbReference type="SAM" id="Phobius"/>
    </source>
</evidence>
<dbReference type="CDD" id="cd17339">
    <property type="entry name" value="MFS_NIMT_CynX_like"/>
    <property type="match status" value="1"/>
</dbReference>
<dbReference type="InterPro" id="IPR011701">
    <property type="entry name" value="MFS"/>
</dbReference>
<dbReference type="PANTHER" id="PTHR23523:SF2">
    <property type="entry name" value="2-NITROIMIDAZOLE TRANSPORTER"/>
    <property type="match status" value="1"/>
</dbReference>
<dbReference type="Pfam" id="PF07690">
    <property type="entry name" value="MFS_1"/>
    <property type="match status" value="1"/>
</dbReference>
<dbReference type="Gene3D" id="1.20.1250.20">
    <property type="entry name" value="MFS general substrate transporter like domains"/>
    <property type="match status" value="2"/>
</dbReference>
<feature type="transmembrane region" description="Helical" evidence="5">
    <location>
        <begin position="154"/>
        <end position="174"/>
    </location>
</feature>
<keyword evidence="1 5" id="KW-0812">Transmembrane</keyword>
<dbReference type="PANTHER" id="PTHR23523">
    <property type="match status" value="1"/>
</dbReference>
<keyword evidence="8" id="KW-1185">Reference proteome</keyword>
<evidence type="ECO:0000256" key="3">
    <source>
        <dbReference type="ARBA" id="ARBA00023136"/>
    </source>
</evidence>
<feature type="transmembrane region" description="Helical" evidence="5">
    <location>
        <begin position="347"/>
        <end position="370"/>
    </location>
</feature>
<dbReference type="GO" id="GO:0022857">
    <property type="term" value="F:transmembrane transporter activity"/>
    <property type="evidence" value="ECO:0007669"/>
    <property type="project" value="InterPro"/>
</dbReference>
<evidence type="ECO:0000313" key="7">
    <source>
        <dbReference type="EMBL" id="PVY60905.1"/>
    </source>
</evidence>
<dbReference type="AlphaFoldDB" id="A0A2U1CIT9"/>
<evidence type="ECO:0000256" key="2">
    <source>
        <dbReference type="ARBA" id="ARBA00022989"/>
    </source>
</evidence>
<feature type="transmembrane region" description="Helical" evidence="5">
    <location>
        <begin position="29"/>
        <end position="46"/>
    </location>
</feature>
<name>A0A2U1CIT9_9BURK</name>
<feature type="domain" description="Major facilitator superfamily (MFS) profile" evidence="6">
    <location>
        <begin position="223"/>
        <end position="412"/>
    </location>
</feature>
<dbReference type="EMBL" id="QEKO01000006">
    <property type="protein sequence ID" value="PVY60905.1"/>
    <property type="molecule type" value="Genomic_DNA"/>
</dbReference>
<protein>
    <submittedName>
        <fullName evidence="7">CP family cyanate transporter-like MFS transporter</fullName>
    </submittedName>
</protein>
<dbReference type="PROSITE" id="PS50850">
    <property type="entry name" value="MFS"/>
    <property type="match status" value="1"/>
</dbReference>
<organism evidence="7 8">
    <name type="scientific">Pusillimonas noertemannii</name>
    <dbReference type="NCBI Taxonomy" id="305977"/>
    <lineage>
        <taxon>Bacteria</taxon>
        <taxon>Pseudomonadati</taxon>
        <taxon>Pseudomonadota</taxon>
        <taxon>Betaproteobacteria</taxon>
        <taxon>Burkholderiales</taxon>
        <taxon>Alcaligenaceae</taxon>
        <taxon>Pusillimonas</taxon>
    </lineage>
</organism>
<evidence type="ECO:0000256" key="4">
    <source>
        <dbReference type="SAM" id="MobiDB-lite"/>
    </source>
</evidence>
<feature type="transmembrane region" description="Helical" evidence="5">
    <location>
        <begin position="259"/>
        <end position="280"/>
    </location>
</feature>
<dbReference type="InterPro" id="IPR052524">
    <property type="entry name" value="MFS_Cyanate_Porter"/>
</dbReference>
<dbReference type="STRING" id="1231391.GCA_000308195_02240"/>
<keyword evidence="2 5" id="KW-1133">Transmembrane helix</keyword>